<dbReference type="AlphaFoldDB" id="A0AAW1XU30"/>
<dbReference type="InterPro" id="IPR036236">
    <property type="entry name" value="Znf_C2H2_sf"/>
</dbReference>
<keyword evidence="3" id="KW-0677">Repeat</keyword>
<comment type="subcellular location">
    <subcellularLocation>
        <location evidence="1">Nucleus</location>
    </subcellularLocation>
</comment>
<evidence type="ECO:0000313" key="12">
    <source>
        <dbReference type="EMBL" id="KAK9940009.1"/>
    </source>
</evidence>
<dbReference type="GO" id="GO:0005634">
    <property type="term" value="C:nucleus"/>
    <property type="evidence" value="ECO:0007669"/>
    <property type="project" value="UniProtKB-SubCell"/>
</dbReference>
<evidence type="ECO:0000256" key="6">
    <source>
        <dbReference type="ARBA" id="ARBA00023015"/>
    </source>
</evidence>
<dbReference type="PROSITE" id="PS50157">
    <property type="entry name" value="ZINC_FINGER_C2H2_2"/>
    <property type="match status" value="2"/>
</dbReference>
<evidence type="ECO:0000259" key="11">
    <source>
        <dbReference type="PROSITE" id="PS50157"/>
    </source>
</evidence>
<dbReference type="PROSITE" id="PS00028">
    <property type="entry name" value="ZINC_FINGER_C2H2_1"/>
    <property type="match status" value="2"/>
</dbReference>
<feature type="region of interest" description="Disordered" evidence="10">
    <location>
        <begin position="21"/>
        <end position="53"/>
    </location>
</feature>
<evidence type="ECO:0000313" key="13">
    <source>
        <dbReference type="Proteomes" id="UP001457282"/>
    </source>
</evidence>
<feature type="compositionally biased region" description="Low complexity" evidence="10">
    <location>
        <begin position="32"/>
        <end position="47"/>
    </location>
</feature>
<keyword evidence="6" id="KW-0805">Transcription regulation</keyword>
<feature type="region of interest" description="Disordered" evidence="10">
    <location>
        <begin position="268"/>
        <end position="294"/>
    </location>
</feature>
<evidence type="ECO:0000256" key="7">
    <source>
        <dbReference type="ARBA" id="ARBA00023163"/>
    </source>
</evidence>
<evidence type="ECO:0000256" key="8">
    <source>
        <dbReference type="ARBA" id="ARBA00023242"/>
    </source>
</evidence>
<name>A0AAW1XU30_RUBAR</name>
<organism evidence="12 13">
    <name type="scientific">Rubus argutus</name>
    <name type="common">Southern blackberry</name>
    <dbReference type="NCBI Taxonomy" id="59490"/>
    <lineage>
        <taxon>Eukaryota</taxon>
        <taxon>Viridiplantae</taxon>
        <taxon>Streptophyta</taxon>
        <taxon>Embryophyta</taxon>
        <taxon>Tracheophyta</taxon>
        <taxon>Spermatophyta</taxon>
        <taxon>Magnoliopsida</taxon>
        <taxon>eudicotyledons</taxon>
        <taxon>Gunneridae</taxon>
        <taxon>Pentapetalae</taxon>
        <taxon>rosids</taxon>
        <taxon>fabids</taxon>
        <taxon>Rosales</taxon>
        <taxon>Rosaceae</taxon>
        <taxon>Rosoideae</taxon>
        <taxon>Rosoideae incertae sedis</taxon>
        <taxon>Rubus</taxon>
    </lineage>
</organism>
<evidence type="ECO:0000256" key="4">
    <source>
        <dbReference type="ARBA" id="ARBA00022771"/>
    </source>
</evidence>
<feature type="domain" description="C2H2-type" evidence="11">
    <location>
        <begin position="113"/>
        <end position="140"/>
    </location>
</feature>
<dbReference type="Gene3D" id="3.30.160.60">
    <property type="entry name" value="Classic Zinc Finger"/>
    <property type="match status" value="2"/>
</dbReference>
<evidence type="ECO:0000256" key="5">
    <source>
        <dbReference type="ARBA" id="ARBA00022833"/>
    </source>
</evidence>
<protein>
    <recommendedName>
        <fullName evidence="11">C2H2-type domain-containing protein</fullName>
    </recommendedName>
</protein>
<keyword evidence="7" id="KW-0804">Transcription</keyword>
<feature type="region of interest" description="Disordered" evidence="10">
    <location>
        <begin position="133"/>
        <end position="152"/>
    </location>
</feature>
<keyword evidence="8" id="KW-0539">Nucleus</keyword>
<dbReference type="Proteomes" id="UP001457282">
    <property type="component" value="Unassembled WGS sequence"/>
</dbReference>
<gene>
    <name evidence="12" type="ORF">M0R45_016687</name>
</gene>
<dbReference type="Pfam" id="PF13912">
    <property type="entry name" value="zf-C2H2_6"/>
    <property type="match status" value="2"/>
</dbReference>
<evidence type="ECO:0000256" key="1">
    <source>
        <dbReference type="ARBA" id="ARBA00004123"/>
    </source>
</evidence>
<dbReference type="SMART" id="SM00355">
    <property type="entry name" value="ZnF_C2H2"/>
    <property type="match status" value="2"/>
</dbReference>
<dbReference type="SUPFAM" id="SSF57667">
    <property type="entry name" value="beta-beta-alpha zinc fingers"/>
    <property type="match status" value="1"/>
</dbReference>
<dbReference type="PANTHER" id="PTHR26374:SF425">
    <property type="entry name" value="C2H2-TYPE ZINC FINGER PROTEIN"/>
    <property type="match status" value="1"/>
</dbReference>
<keyword evidence="4 9" id="KW-0863">Zinc-finger</keyword>
<sequence length="319" mass="34860">MEGQEELVVSSDYHQTQMIIKGKRTKRQRPMSPFGLAGTSSSSSACGGTQGGGEEYGNSFTSASYESTEEEEDMANCLILLAQGCDVVPKQTSSTVEATAISTHVGRAGFYVYECKTCNRTFPSFQALGGHRASHKKPKSAAAVADQDKKSAPTHFISASMDQEQEDSKQFVKKSSPPPPAYTVPIQMKGFQSNNNNKAKIHECSICGSEFTSGQALGGHMRRHRAAVASNNSTTTSAQVVGMSAAIDNSTTRSKQERNILALDLNLPAPEDHDHHHHHHHQQHQIHQIHHQRDSKFQFVPTQQTSLVFNAPALVDCHY</sequence>
<accession>A0AAW1XU30</accession>
<feature type="compositionally biased region" description="Basic residues" evidence="10">
    <location>
        <begin position="275"/>
        <end position="290"/>
    </location>
</feature>
<evidence type="ECO:0000256" key="9">
    <source>
        <dbReference type="PROSITE-ProRule" id="PRU00042"/>
    </source>
</evidence>
<evidence type="ECO:0000256" key="2">
    <source>
        <dbReference type="ARBA" id="ARBA00022723"/>
    </source>
</evidence>
<keyword evidence="13" id="KW-1185">Reference proteome</keyword>
<keyword evidence="2" id="KW-0479">Metal-binding</keyword>
<evidence type="ECO:0000256" key="3">
    <source>
        <dbReference type="ARBA" id="ARBA00022737"/>
    </source>
</evidence>
<dbReference type="InterPro" id="IPR013087">
    <property type="entry name" value="Znf_C2H2_type"/>
</dbReference>
<proteinExistence type="predicted"/>
<reference evidence="12 13" key="1">
    <citation type="journal article" date="2023" name="G3 (Bethesda)">
        <title>A chromosome-length genome assembly and annotation of blackberry (Rubus argutus, cv. 'Hillquist').</title>
        <authorList>
            <person name="Bruna T."/>
            <person name="Aryal R."/>
            <person name="Dudchenko O."/>
            <person name="Sargent D.J."/>
            <person name="Mead D."/>
            <person name="Buti M."/>
            <person name="Cavallini A."/>
            <person name="Hytonen T."/>
            <person name="Andres J."/>
            <person name="Pham M."/>
            <person name="Weisz D."/>
            <person name="Mascagni F."/>
            <person name="Usai G."/>
            <person name="Natali L."/>
            <person name="Bassil N."/>
            <person name="Fernandez G.E."/>
            <person name="Lomsadze A."/>
            <person name="Armour M."/>
            <person name="Olukolu B."/>
            <person name="Poorten T."/>
            <person name="Britton C."/>
            <person name="Davik J."/>
            <person name="Ashrafi H."/>
            <person name="Aiden E.L."/>
            <person name="Borodovsky M."/>
            <person name="Worthington M."/>
        </authorList>
    </citation>
    <scope>NUCLEOTIDE SEQUENCE [LARGE SCALE GENOMIC DNA]</scope>
    <source>
        <strain evidence="12">PI 553951</strain>
    </source>
</reference>
<keyword evidence="5" id="KW-0862">Zinc</keyword>
<comment type="caution">
    <text evidence="12">The sequence shown here is derived from an EMBL/GenBank/DDBJ whole genome shotgun (WGS) entry which is preliminary data.</text>
</comment>
<dbReference type="EMBL" id="JBEDUW010000003">
    <property type="protein sequence ID" value="KAK9940009.1"/>
    <property type="molecule type" value="Genomic_DNA"/>
</dbReference>
<dbReference type="GO" id="GO:0008270">
    <property type="term" value="F:zinc ion binding"/>
    <property type="evidence" value="ECO:0007669"/>
    <property type="project" value="UniProtKB-KW"/>
</dbReference>
<dbReference type="PANTHER" id="PTHR26374">
    <property type="entry name" value="ZINC FINGER PROTEIN ZAT5"/>
    <property type="match status" value="1"/>
</dbReference>
<evidence type="ECO:0000256" key="10">
    <source>
        <dbReference type="SAM" id="MobiDB-lite"/>
    </source>
</evidence>
<feature type="domain" description="C2H2-type" evidence="11">
    <location>
        <begin position="202"/>
        <end position="229"/>
    </location>
</feature>